<proteinExistence type="predicted"/>
<feature type="signal peptide" evidence="2">
    <location>
        <begin position="1"/>
        <end position="19"/>
    </location>
</feature>
<evidence type="ECO:0000256" key="1">
    <source>
        <dbReference type="SAM" id="MobiDB-lite"/>
    </source>
</evidence>
<feature type="region of interest" description="Disordered" evidence="1">
    <location>
        <begin position="57"/>
        <end position="77"/>
    </location>
</feature>
<keyword evidence="2" id="KW-0732">Signal</keyword>
<evidence type="ECO:0000256" key="2">
    <source>
        <dbReference type="SAM" id="SignalP"/>
    </source>
</evidence>
<evidence type="ECO:0000313" key="3">
    <source>
        <dbReference type="EMBL" id="CAE4591701.1"/>
    </source>
</evidence>
<feature type="chain" id="PRO_5030733404" evidence="2">
    <location>
        <begin position="20"/>
        <end position="349"/>
    </location>
</feature>
<sequence length="349" mass="37352">MRMTAWPRWLACLCALALADEGGNCTARQDASENEALEEEGHDLSIHFIQRRAARLSSAGRSSQGPQPTAGAEPPSTLCSIASMRRRRAFGSRSCRRRFGASFVPPGCVCGESGQIEPLPLGDGNKLDVFKAIQEVQKNPLVINTLSVRVIVCVKVGFWLKECQPLDPHEAYSSDGNPVYHLLAVVGDVLPNQWSELTKGSYPKTMAVMAATSMLTALAACAVPLVSPACLALGEVYLFPLVAKMLELGGDALAGGAEGVRAVAEKLKDLLQKGTKLKDLAGSLVDDEDPDEYRAESSTVAKLPYLGERLFELRGGLFGAGREKKLRFAPIDIAEAVAANISSIIGRQT</sequence>
<protein>
    <submittedName>
        <fullName evidence="3">Uncharacterized protein</fullName>
    </submittedName>
</protein>
<dbReference type="EMBL" id="HBNR01035741">
    <property type="protein sequence ID" value="CAE4591701.1"/>
    <property type="molecule type" value="Transcribed_RNA"/>
</dbReference>
<reference evidence="3" key="1">
    <citation type="submission" date="2021-01" db="EMBL/GenBank/DDBJ databases">
        <authorList>
            <person name="Corre E."/>
            <person name="Pelletier E."/>
            <person name="Niang G."/>
            <person name="Scheremetjew M."/>
            <person name="Finn R."/>
            <person name="Kale V."/>
            <person name="Holt S."/>
            <person name="Cochrane G."/>
            <person name="Meng A."/>
            <person name="Brown T."/>
            <person name="Cohen L."/>
        </authorList>
    </citation>
    <scope>NUCLEOTIDE SEQUENCE</scope>
    <source>
        <strain evidence="3">CCMP3105</strain>
    </source>
</reference>
<accession>A0A7S4QRG5</accession>
<organism evidence="3">
    <name type="scientific">Alexandrium monilatum</name>
    <dbReference type="NCBI Taxonomy" id="311494"/>
    <lineage>
        <taxon>Eukaryota</taxon>
        <taxon>Sar</taxon>
        <taxon>Alveolata</taxon>
        <taxon>Dinophyceae</taxon>
        <taxon>Gonyaulacales</taxon>
        <taxon>Pyrocystaceae</taxon>
        <taxon>Alexandrium</taxon>
    </lineage>
</organism>
<name>A0A7S4QRG5_9DINO</name>
<dbReference type="AlphaFoldDB" id="A0A7S4QRG5"/>
<gene>
    <name evidence="3" type="ORF">AMON00008_LOCUS24554</name>
</gene>